<evidence type="ECO:0000313" key="3">
    <source>
        <dbReference type="Proteomes" id="UP000694300"/>
    </source>
</evidence>
<sequence>MPQRPSYYRRGRRPVYCSDACRPEASPPPPAVTEREYEAMLIAQGGRCAICEQPEIARGKSGAPKRLAIDHCHSTGALRGLLCQGCNTGIGLLADDVDRLINAVLYLQRWKGEGH</sequence>
<evidence type="ECO:0000313" key="2">
    <source>
        <dbReference type="EMBL" id="MBW0132637.1"/>
    </source>
</evidence>
<protein>
    <submittedName>
        <fullName evidence="1">Endonuclease VII domain-containing protein</fullName>
    </submittedName>
</protein>
<reference evidence="1 3" key="1">
    <citation type="submission" date="2020-11" db="EMBL/GenBank/DDBJ databases">
        <title>Pseudonocardia abyssalis sp. nov. and Pseudonocardia oceani sp. nov., description and phylogenomic analysis of two novel actinomycetes isolated from the deep Southern Ocean.</title>
        <authorList>
            <person name="Parra J."/>
        </authorList>
    </citation>
    <scope>NUCLEOTIDE SEQUENCE [LARGE SCALE GENOMIC DNA]</scope>
    <source>
        <strain evidence="1">KRD-185</strain>
        <strain evidence="3">KRD185</strain>
    </source>
</reference>
<accession>A0ABS6UG43</accession>
<dbReference type="RefSeq" id="WP_225920692.1">
    <property type="nucleotide sequence ID" value="NZ_JADQDE010000005.1"/>
</dbReference>
<dbReference type="Pfam" id="PF02945">
    <property type="entry name" value="Endonuclease_7"/>
    <property type="match status" value="1"/>
</dbReference>
<dbReference type="InterPro" id="IPR004211">
    <property type="entry name" value="Endonuclease_7"/>
</dbReference>
<keyword evidence="1" id="KW-0378">Hydrolase</keyword>
<dbReference type="Proteomes" id="UP000694300">
    <property type="component" value="Unassembled WGS sequence"/>
</dbReference>
<name>A0ABS6UG43_9PSEU</name>
<keyword evidence="1" id="KW-0540">Nuclease</keyword>
<gene>
    <name evidence="1" type="ORF">I4I82_26450</name>
    <name evidence="2" type="ORF">I4I82_33860</name>
</gene>
<organism evidence="1 3">
    <name type="scientific">Pseudonocardia oceani</name>
    <dbReference type="NCBI Taxonomy" id="2792013"/>
    <lineage>
        <taxon>Bacteria</taxon>
        <taxon>Bacillati</taxon>
        <taxon>Actinomycetota</taxon>
        <taxon>Actinomycetes</taxon>
        <taxon>Pseudonocardiales</taxon>
        <taxon>Pseudonocardiaceae</taxon>
        <taxon>Pseudonocardia</taxon>
    </lineage>
</organism>
<proteinExistence type="predicted"/>
<dbReference type="EMBL" id="JADQDF010000001">
    <property type="protein sequence ID" value="MBW0131196.1"/>
    <property type="molecule type" value="Genomic_DNA"/>
</dbReference>
<evidence type="ECO:0000313" key="1">
    <source>
        <dbReference type="EMBL" id="MBW0131196.1"/>
    </source>
</evidence>
<keyword evidence="3" id="KW-1185">Reference proteome</keyword>
<dbReference type="EMBL" id="JADQDF010000003">
    <property type="protein sequence ID" value="MBW0132637.1"/>
    <property type="molecule type" value="Genomic_DNA"/>
</dbReference>
<keyword evidence="1" id="KW-0255">Endonuclease</keyword>
<dbReference type="GO" id="GO:0004519">
    <property type="term" value="F:endonuclease activity"/>
    <property type="evidence" value="ECO:0007669"/>
    <property type="project" value="UniProtKB-KW"/>
</dbReference>
<comment type="caution">
    <text evidence="1">The sequence shown here is derived from an EMBL/GenBank/DDBJ whole genome shotgun (WGS) entry which is preliminary data.</text>
</comment>